<reference evidence="1" key="1">
    <citation type="submission" date="2020-05" db="EMBL/GenBank/DDBJ databases">
        <authorList>
            <person name="Chiriac C."/>
            <person name="Salcher M."/>
            <person name="Ghai R."/>
            <person name="Kavagutti S V."/>
        </authorList>
    </citation>
    <scope>NUCLEOTIDE SEQUENCE</scope>
</reference>
<accession>A0A6J6TQX8</accession>
<name>A0A6J6TQX8_9ZZZZ</name>
<gene>
    <name evidence="1" type="ORF">UFOPK2816_00774</name>
</gene>
<organism evidence="1">
    <name type="scientific">freshwater metagenome</name>
    <dbReference type="NCBI Taxonomy" id="449393"/>
    <lineage>
        <taxon>unclassified sequences</taxon>
        <taxon>metagenomes</taxon>
        <taxon>ecological metagenomes</taxon>
    </lineage>
</organism>
<dbReference type="EMBL" id="CAEZZB010000097">
    <property type="protein sequence ID" value="CAB4749942.1"/>
    <property type="molecule type" value="Genomic_DNA"/>
</dbReference>
<evidence type="ECO:0000313" key="1">
    <source>
        <dbReference type="EMBL" id="CAB4749942.1"/>
    </source>
</evidence>
<sequence>MTPVMFPNAKGRRYVLASLLTSGEPVGDGDIVTTPREVTWT</sequence>
<proteinExistence type="predicted"/>
<protein>
    <submittedName>
        <fullName evidence="1">Unannotated protein</fullName>
    </submittedName>
</protein>
<dbReference type="AlphaFoldDB" id="A0A6J6TQX8"/>